<feature type="transmembrane region" description="Helical" evidence="6">
    <location>
        <begin position="285"/>
        <end position="305"/>
    </location>
</feature>
<keyword evidence="9" id="KW-1185">Reference proteome</keyword>
<keyword evidence="2" id="KW-1003">Cell membrane</keyword>
<dbReference type="GO" id="GO:0005886">
    <property type="term" value="C:plasma membrane"/>
    <property type="evidence" value="ECO:0007669"/>
    <property type="project" value="UniProtKB-SubCell"/>
</dbReference>
<dbReference type="Gene3D" id="1.20.81.30">
    <property type="entry name" value="Type II secretion system (T2SS), domain F"/>
    <property type="match status" value="1"/>
</dbReference>
<comment type="subcellular location">
    <subcellularLocation>
        <location evidence="1">Cell membrane</location>
        <topology evidence="1">Multi-pass membrane protein</topology>
    </subcellularLocation>
</comment>
<evidence type="ECO:0000256" key="4">
    <source>
        <dbReference type="ARBA" id="ARBA00022989"/>
    </source>
</evidence>
<accession>A0A1G9NYX2</accession>
<dbReference type="RefSeq" id="WP_093652406.1">
    <property type="nucleotide sequence ID" value="NZ_FNHI01000002.1"/>
</dbReference>
<dbReference type="PANTHER" id="PTHR35007">
    <property type="entry name" value="INTEGRAL MEMBRANE PROTEIN-RELATED"/>
    <property type="match status" value="1"/>
</dbReference>
<dbReference type="Pfam" id="PF00482">
    <property type="entry name" value="T2SSF"/>
    <property type="match status" value="1"/>
</dbReference>
<evidence type="ECO:0000259" key="7">
    <source>
        <dbReference type="Pfam" id="PF00482"/>
    </source>
</evidence>
<feature type="transmembrane region" description="Helical" evidence="6">
    <location>
        <begin position="80"/>
        <end position="101"/>
    </location>
</feature>
<dbReference type="InterPro" id="IPR042094">
    <property type="entry name" value="T2SS_GspF_sf"/>
</dbReference>
<dbReference type="InterPro" id="IPR018076">
    <property type="entry name" value="T2SS_GspF_dom"/>
</dbReference>
<evidence type="ECO:0000256" key="1">
    <source>
        <dbReference type="ARBA" id="ARBA00004651"/>
    </source>
</evidence>
<sequence length="313" mass="33932">MANLPLLTIGVTLLACVLGVVGVHIYSSGKAQRQALVDRMSQTGQIALPTGRRRRFRGVDRRLRGTGLGKRIERKIATTGLDLTPGEYVVYVIGALLAVYFTIGAVFAPFFGVLAAVIGLWGANAFLNWQRAKRTEAFINQLPEFTRVLANATQAGLAMRTALAMAAEELDDPAGEELMRVADQLAVGHTLDDALGELAERLPSRELVVLVTTLVLSNRAGGQVVSSLRNLTETLEERKETRREVTTLLSQVKVTALAVPLLGLSFLLMINAIRPGALDKMTASVVGQFAVVIAFGMYAVGFFLIRRMSRIRV</sequence>
<dbReference type="PANTHER" id="PTHR35007:SF1">
    <property type="entry name" value="PILUS ASSEMBLY PROTEIN"/>
    <property type="match status" value="1"/>
</dbReference>
<feature type="transmembrane region" description="Helical" evidence="6">
    <location>
        <begin position="6"/>
        <end position="26"/>
    </location>
</feature>
<feature type="transmembrane region" description="Helical" evidence="6">
    <location>
        <begin position="252"/>
        <end position="273"/>
    </location>
</feature>
<gene>
    <name evidence="8" type="ORF">SAMN05444921_102190</name>
</gene>
<evidence type="ECO:0000313" key="9">
    <source>
        <dbReference type="Proteomes" id="UP000199063"/>
    </source>
</evidence>
<protein>
    <submittedName>
        <fullName evidence="8">Tight adherence protein B</fullName>
    </submittedName>
</protein>
<evidence type="ECO:0000256" key="3">
    <source>
        <dbReference type="ARBA" id="ARBA00022692"/>
    </source>
</evidence>
<dbReference type="GeneID" id="40828139"/>
<evidence type="ECO:0000256" key="5">
    <source>
        <dbReference type="ARBA" id="ARBA00023136"/>
    </source>
</evidence>
<dbReference type="Proteomes" id="UP000199063">
    <property type="component" value="Unassembled WGS sequence"/>
</dbReference>
<keyword evidence="4 6" id="KW-1133">Transmembrane helix</keyword>
<dbReference type="AlphaFoldDB" id="A0A1G9NYX2"/>
<feature type="transmembrane region" description="Helical" evidence="6">
    <location>
        <begin position="107"/>
        <end position="127"/>
    </location>
</feature>
<dbReference type="EMBL" id="FNHI01000002">
    <property type="protein sequence ID" value="SDL91758.1"/>
    <property type="molecule type" value="Genomic_DNA"/>
</dbReference>
<reference evidence="9" key="1">
    <citation type="submission" date="2016-10" db="EMBL/GenBank/DDBJ databases">
        <authorList>
            <person name="Varghese N."/>
            <person name="Submissions S."/>
        </authorList>
    </citation>
    <scope>NUCLEOTIDE SEQUENCE [LARGE SCALE GENOMIC DNA]</scope>
    <source>
        <strain evidence="9">CGMCC 4.7042</strain>
    </source>
</reference>
<organism evidence="8 9">
    <name type="scientific">Streptomyces wuyuanensis</name>
    <dbReference type="NCBI Taxonomy" id="1196353"/>
    <lineage>
        <taxon>Bacteria</taxon>
        <taxon>Bacillati</taxon>
        <taxon>Actinomycetota</taxon>
        <taxon>Actinomycetes</taxon>
        <taxon>Kitasatosporales</taxon>
        <taxon>Streptomycetaceae</taxon>
        <taxon>Streptomyces</taxon>
    </lineage>
</organism>
<evidence type="ECO:0000256" key="6">
    <source>
        <dbReference type="SAM" id="Phobius"/>
    </source>
</evidence>
<evidence type="ECO:0000256" key="2">
    <source>
        <dbReference type="ARBA" id="ARBA00022475"/>
    </source>
</evidence>
<feature type="domain" description="Type II secretion system protein GspF" evidence="7">
    <location>
        <begin position="145"/>
        <end position="270"/>
    </location>
</feature>
<evidence type="ECO:0000313" key="8">
    <source>
        <dbReference type="EMBL" id="SDL91758.1"/>
    </source>
</evidence>
<dbReference type="STRING" id="1196353.SAMN05444921_102190"/>
<keyword evidence="3 6" id="KW-0812">Transmembrane</keyword>
<name>A0A1G9NYX2_9ACTN</name>
<proteinExistence type="predicted"/>
<keyword evidence="5 6" id="KW-0472">Membrane</keyword>
<dbReference type="OrthoDB" id="3747101at2"/>